<dbReference type="InterPro" id="IPR002867">
    <property type="entry name" value="IBR_dom"/>
</dbReference>
<evidence type="ECO:0000256" key="2">
    <source>
        <dbReference type="ARBA" id="ARBA00012251"/>
    </source>
</evidence>
<dbReference type="Gene3D" id="3.30.40.10">
    <property type="entry name" value="Zinc/RING finger domain, C3HC4 (zinc finger)"/>
    <property type="match status" value="1"/>
</dbReference>
<dbReference type="InterPro" id="IPR044066">
    <property type="entry name" value="TRIAD_supradom"/>
</dbReference>
<keyword evidence="5" id="KW-0677">Repeat</keyword>
<feature type="region of interest" description="Disordered" evidence="10">
    <location>
        <begin position="103"/>
        <end position="123"/>
    </location>
</feature>
<feature type="compositionally biased region" description="Low complexity" evidence="10">
    <location>
        <begin position="554"/>
        <end position="572"/>
    </location>
</feature>
<name>A0A0G4MZ57_VERLO</name>
<evidence type="ECO:0000256" key="10">
    <source>
        <dbReference type="SAM" id="MobiDB-lite"/>
    </source>
</evidence>
<dbReference type="AlphaFoldDB" id="A0A0G4MZ57"/>
<feature type="compositionally biased region" description="Basic and acidic residues" evidence="10">
    <location>
        <begin position="361"/>
        <end position="388"/>
    </location>
</feature>
<dbReference type="GO" id="GO:0061630">
    <property type="term" value="F:ubiquitin protein ligase activity"/>
    <property type="evidence" value="ECO:0007669"/>
    <property type="project" value="UniProtKB-EC"/>
</dbReference>
<sequence length="594" mass="65303">MAIAMGWQKPDNVAGSSAPAIMVGLFVASGGLLFGYDTGMSRLEDLDEEVLAIVLRSGLINLNNPGTRYEVSQAIDTALGLAGDEQVNIAIMRSVQGQVLASASTSAPATESPATEKGTEQPAWIGEAERKRILAHLQAEADSGDEVNDERGCDTDNVCSICLEVMEPEKQIKLPCGHVWCKKCLCRHLASGLGPGAAWPPKCCDPLAASTIAWLDMPDVLCLWLQVQQQNETPVGEQVHCARPACGEFIPARPSEQTDATCLVCGENTCRACRRASHPGRPCTAEAEDEMLKDLMDEKGWSSCPQCSRIIELAAGCNHVTCRCGAEFCFLCGEPFRFTHQCLRYGGGRGLRVPIRERRSQFRQGQEDENNRASESQQEAREPDRGGLRLDAPWNFDPFRTHRGDQTQPRPTWRPQEARRLRQMLNQTAAEDAFDSSSTLSRPWPDCFIRRPGRSSQRPSSRFMQPSTTVVDPFGNSWGQHTPFARQTQHATADRDEEVEVRLGGGRRTSPSRRPWIGTHRPEHFPRLPRPARAALSRQTAGASSGAAPEGLEQGDSQSQQQGRSPSSSRSPRSIRRMYGQAPHSRALEDLADP</sequence>
<feature type="compositionally biased region" description="Polar residues" evidence="10">
    <location>
        <begin position="430"/>
        <end position="441"/>
    </location>
</feature>
<evidence type="ECO:0000256" key="5">
    <source>
        <dbReference type="ARBA" id="ARBA00022737"/>
    </source>
</evidence>
<feature type="domain" description="RING-type" evidence="13">
    <location>
        <begin position="155"/>
        <end position="346"/>
    </location>
</feature>
<evidence type="ECO:0000256" key="4">
    <source>
        <dbReference type="ARBA" id="ARBA00022723"/>
    </source>
</evidence>
<dbReference type="SMART" id="SM00647">
    <property type="entry name" value="IBR"/>
    <property type="match status" value="2"/>
</dbReference>
<keyword evidence="6 9" id="KW-0863">Zinc-finger</keyword>
<dbReference type="GO" id="GO:0016567">
    <property type="term" value="P:protein ubiquitination"/>
    <property type="evidence" value="ECO:0007669"/>
    <property type="project" value="InterPro"/>
</dbReference>
<evidence type="ECO:0000259" key="12">
    <source>
        <dbReference type="PROSITE" id="PS50089"/>
    </source>
</evidence>
<dbReference type="Pfam" id="PF01485">
    <property type="entry name" value="IBR"/>
    <property type="match status" value="2"/>
</dbReference>
<dbReference type="Proteomes" id="UP000045706">
    <property type="component" value="Unassembled WGS sequence"/>
</dbReference>
<accession>A0A0G4MZ57</accession>
<protein>
    <recommendedName>
        <fullName evidence="2">RBR-type E3 ubiquitin transferase</fullName>
        <ecNumber evidence="2">2.3.2.31</ecNumber>
    </recommendedName>
</protein>
<keyword evidence="11" id="KW-0472">Membrane</keyword>
<evidence type="ECO:0000259" key="13">
    <source>
        <dbReference type="PROSITE" id="PS51873"/>
    </source>
</evidence>
<dbReference type="SUPFAM" id="SSF57850">
    <property type="entry name" value="RING/U-box"/>
    <property type="match status" value="2"/>
</dbReference>
<keyword evidence="11" id="KW-0812">Transmembrane</keyword>
<dbReference type="CDD" id="cd22584">
    <property type="entry name" value="Rcat_RBR_unk"/>
    <property type="match status" value="1"/>
</dbReference>
<feature type="domain" description="RING-type" evidence="12">
    <location>
        <begin position="159"/>
        <end position="185"/>
    </location>
</feature>
<dbReference type="EC" id="2.3.2.31" evidence="2"/>
<dbReference type="EMBL" id="CVQI01031731">
    <property type="protein sequence ID" value="CRK39498.1"/>
    <property type="molecule type" value="Genomic_DNA"/>
</dbReference>
<reference evidence="15" key="1">
    <citation type="submission" date="2015-05" db="EMBL/GenBank/DDBJ databases">
        <authorList>
            <person name="Fogelqvist Johan"/>
        </authorList>
    </citation>
    <scope>NUCLEOTIDE SEQUENCE [LARGE SCALE GENOMIC DNA]</scope>
</reference>
<comment type="catalytic activity">
    <reaction evidence="1">
        <text>[E2 ubiquitin-conjugating enzyme]-S-ubiquitinyl-L-cysteine + [acceptor protein]-L-lysine = [E2 ubiquitin-conjugating enzyme]-L-cysteine + [acceptor protein]-N(6)-ubiquitinyl-L-lysine.</text>
        <dbReference type="EC" id="2.3.2.31"/>
    </reaction>
</comment>
<feature type="transmembrane region" description="Helical" evidence="11">
    <location>
        <begin position="12"/>
        <end position="36"/>
    </location>
</feature>
<evidence type="ECO:0000313" key="15">
    <source>
        <dbReference type="Proteomes" id="UP000045706"/>
    </source>
</evidence>
<keyword evidence="8" id="KW-0862">Zinc</keyword>
<dbReference type="InterPro" id="IPR027370">
    <property type="entry name" value="Znf-RING_euk"/>
</dbReference>
<keyword evidence="4" id="KW-0479">Metal-binding</keyword>
<keyword evidence="3" id="KW-0808">Transferase</keyword>
<dbReference type="Gene3D" id="1.20.120.1750">
    <property type="match status" value="1"/>
</dbReference>
<organism evidence="14 15">
    <name type="scientific">Verticillium longisporum</name>
    <name type="common">Verticillium dahliae var. longisporum</name>
    <dbReference type="NCBI Taxonomy" id="100787"/>
    <lineage>
        <taxon>Eukaryota</taxon>
        <taxon>Fungi</taxon>
        <taxon>Dikarya</taxon>
        <taxon>Ascomycota</taxon>
        <taxon>Pezizomycotina</taxon>
        <taxon>Sordariomycetes</taxon>
        <taxon>Hypocreomycetidae</taxon>
        <taxon>Glomerellales</taxon>
        <taxon>Plectosphaerellaceae</taxon>
        <taxon>Verticillium</taxon>
    </lineage>
</organism>
<dbReference type="InterPro" id="IPR031127">
    <property type="entry name" value="E3_UB_ligase_RBR"/>
</dbReference>
<evidence type="ECO:0000256" key="6">
    <source>
        <dbReference type="ARBA" id="ARBA00022771"/>
    </source>
</evidence>
<dbReference type="InterPro" id="IPR013083">
    <property type="entry name" value="Znf_RING/FYVE/PHD"/>
</dbReference>
<dbReference type="PANTHER" id="PTHR11685">
    <property type="entry name" value="RBR FAMILY RING FINGER AND IBR DOMAIN-CONTAINING"/>
    <property type="match status" value="1"/>
</dbReference>
<feature type="region of interest" description="Disordered" evidence="10">
    <location>
        <begin position="361"/>
        <end position="415"/>
    </location>
</feature>
<feature type="compositionally biased region" description="Low complexity" evidence="10">
    <location>
        <begin position="103"/>
        <end position="116"/>
    </location>
</feature>
<dbReference type="CDD" id="cd20335">
    <property type="entry name" value="BRcat_RBR"/>
    <property type="match status" value="1"/>
</dbReference>
<evidence type="ECO:0000256" key="1">
    <source>
        <dbReference type="ARBA" id="ARBA00001798"/>
    </source>
</evidence>
<dbReference type="PROSITE" id="PS51873">
    <property type="entry name" value="TRIAD"/>
    <property type="match status" value="1"/>
</dbReference>
<keyword evidence="7" id="KW-0833">Ubl conjugation pathway</keyword>
<evidence type="ECO:0000256" key="9">
    <source>
        <dbReference type="PROSITE-ProRule" id="PRU00175"/>
    </source>
</evidence>
<keyword evidence="11" id="KW-1133">Transmembrane helix</keyword>
<proteinExistence type="predicted"/>
<evidence type="ECO:0000256" key="3">
    <source>
        <dbReference type="ARBA" id="ARBA00022679"/>
    </source>
</evidence>
<evidence type="ECO:0000256" key="7">
    <source>
        <dbReference type="ARBA" id="ARBA00022786"/>
    </source>
</evidence>
<dbReference type="PROSITE" id="PS50089">
    <property type="entry name" value="ZF_RING_2"/>
    <property type="match status" value="1"/>
</dbReference>
<dbReference type="InterPro" id="IPR001841">
    <property type="entry name" value="Znf_RING"/>
</dbReference>
<evidence type="ECO:0000256" key="8">
    <source>
        <dbReference type="ARBA" id="ARBA00022833"/>
    </source>
</evidence>
<feature type="region of interest" description="Disordered" evidence="10">
    <location>
        <begin position="430"/>
        <end position="594"/>
    </location>
</feature>
<dbReference type="GO" id="GO:0008270">
    <property type="term" value="F:zinc ion binding"/>
    <property type="evidence" value="ECO:0007669"/>
    <property type="project" value="UniProtKB-KW"/>
</dbReference>
<dbReference type="Pfam" id="PF13445">
    <property type="entry name" value="zf-RING_UBOX"/>
    <property type="match status" value="1"/>
</dbReference>
<evidence type="ECO:0000256" key="11">
    <source>
        <dbReference type="SAM" id="Phobius"/>
    </source>
</evidence>
<feature type="compositionally biased region" description="Polar residues" evidence="10">
    <location>
        <begin position="477"/>
        <end position="491"/>
    </location>
</feature>
<evidence type="ECO:0000313" key="14">
    <source>
        <dbReference type="EMBL" id="CRK39498.1"/>
    </source>
</evidence>
<gene>
    <name evidence="14" type="ORF">BN1723_015497</name>
</gene>